<evidence type="ECO:0000256" key="2">
    <source>
        <dbReference type="ARBA" id="ARBA00022505"/>
    </source>
</evidence>
<dbReference type="NCBIfam" id="NF007958">
    <property type="entry name" value="PRK10677.1"/>
    <property type="match status" value="1"/>
</dbReference>
<evidence type="ECO:0000256" key="7">
    <source>
        <dbReference type="SAM" id="SignalP"/>
    </source>
</evidence>
<evidence type="ECO:0000256" key="6">
    <source>
        <dbReference type="PIRSR" id="PIRSR004846-1"/>
    </source>
</evidence>
<keyword evidence="4 7" id="KW-0732">Signal</keyword>
<organism evidence="8 9">
    <name type="scientific">Roseiterribacter gracilis</name>
    <dbReference type="NCBI Taxonomy" id="2812848"/>
    <lineage>
        <taxon>Bacteria</taxon>
        <taxon>Pseudomonadati</taxon>
        <taxon>Pseudomonadota</taxon>
        <taxon>Alphaproteobacteria</taxon>
        <taxon>Rhodospirillales</taxon>
        <taxon>Roseiterribacteraceae</taxon>
        <taxon>Roseiterribacter</taxon>
    </lineage>
</organism>
<dbReference type="InterPro" id="IPR005950">
    <property type="entry name" value="ModA"/>
</dbReference>
<dbReference type="GO" id="GO:0030288">
    <property type="term" value="C:outer membrane-bounded periplasmic space"/>
    <property type="evidence" value="ECO:0007669"/>
    <property type="project" value="TreeGrafter"/>
</dbReference>
<dbReference type="NCBIfam" id="TIGR01256">
    <property type="entry name" value="modA"/>
    <property type="match status" value="1"/>
</dbReference>
<comment type="caution">
    <text evidence="8">The sequence shown here is derived from an EMBL/GenBank/DDBJ whole genome shotgun (WGS) entry which is preliminary data.</text>
</comment>
<dbReference type="GO" id="GO:0046872">
    <property type="term" value="F:metal ion binding"/>
    <property type="evidence" value="ECO:0007669"/>
    <property type="project" value="UniProtKB-KW"/>
</dbReference>
<dbReference type="RefSeq" id="WP_420244801.1">
    <property type="nucleotide sequence ID" value="NZ_BOPV01000001.1"/>
</dbReference>
<evidence type="ECO:0000256" key="5">
    <source>
        <dbReference type="ARBA" id="ARBA00062515"/>
    </source>
</evidence>
<evidence type="ECO:0000313" key="8">
    <source>
        <dbReference type="EMBL" id="GIL41352.1"/>
    </source>
</evidence>
<feature type="binding site" evidence="6">
    <location>
        <position position="26"/>
    </location>
    <ligand>
        <name>molybdate</name>
        <dbReference type="ChEBI" id="CHEBI:36264"/>
    </ligand>
</feature>
<keyword evidence="9" id="KW-1185">Reference proteome</keyword>
<evidence type="ECO:0000256" key="1">
    <source>
        <dbReference type="ARBA" id="ARBA00009175"/>
    </source>
</evidence>
<feature type="binding site" evidence="6">
    <location>
        <position position="53"/>
    </location>
    <ligand>
        <name>molybdate</name>
        <dbReference type="ChEBI" id="CHEBI:36264"/>
    </ligand>
</feature>
<dbReference type="Proteomes" id="UP000681075">
    <property type="component" value="Unassembled WGS sequence"/>
</dbReference>
<dbReference type="GO" id="GO:1901359">
    <property type="term" value="F:tungstate binding"/>
    <property type="evidence" value="ECO:0007669"/>
    <property type="project" value="UniProtKB-ARBA"/>
</dbReference>
<sequence length="249" mass="25880">MRVFLLLVLLAFPAAAPAQTVFGAASLTDALNVLNDKWTAKGEQPMKLSFAASSALARQIEQGAPADIFASADEPWMDYVQKAGLIVDSTRVSALGNSLVLIAPANATQASVTLAKGTDIAKLLGANGRLAIADPAGVPAGKYGKDALTWMGAWDAVSSKVATAENVRATLLLVERGEAPLGIVYATDAAASKQVKVVATFPADSHAPITYPFALLKRAAGDAKAKALFAFLTGAEAKEVYRSFGFVTR</sequence>
<dbReference type="Pfam" id="PF13531">
    <property type="entry name" value="SBP_bac_11"/>
    <property type="match status" value="1"/>
</dbReference>
<dbReference type="GO" id="GO:0015689">
    <property type="term" value="P:molybdate ion transport"/>
    <property type="evidence" value="ECO:0007669"/>
    <property type="project" value="InterPro"/>
</dbReference>
<dbReference type="PANTHER" id="PTHR30632:SF17">
    <property type="entry name" value="MOLYBDATE-BINDING PROTEIN MODA"/>
    <property type="match status" value="1"/>
</dbReference>
<feature type="chain" id="PRO_5035935435" evidence="7">
    <location>
        <begin position="19"/>
        <end position="249"/>
    </location>
</feature>
<proteinExistence type="inferred from homology"/>
<feature type="binding site" evidence="6">
    <location>
        <position position="167"/>
    </location>
    <ligand>
        <name>molybdate</name>
        <dbReference type="ChEBI" id="CHEBI:36264"/>
    </ligand>
</feature>
<dbReference type="EMBL" id="BOPV01000001">
    <property type="protein sequence ID" value="GIL41352.1"/>
    <property type="molecule type" value="Genomic_DNA"/>
</dbReference>
<reference evidence="8" key="1">
    <citation type="submission" date="2021-02" db="EMBL/GenBank/DDBJ databases">
        <title>Genome sequence of Rhodospirillales sp. strain TMPK1 isolated from soil.</title>
        <authorList>
            <person name="Nakai R."/>
            <person name="Kusada H."/>
            <person name="Tamaki H."/>
        </authorList>
    </citation>
    <scope>NUCLEOTIDE SEQUENCE</scope>
    <source>
        <strain evidence="8">TMPK1</strain>
    </source>
</reference>
<protein>
    <submittedName>
        <fullName evidence="8">Molybdate ABC transporter substrate-binding protein</fullName>
    </submittedName>
</protein>
<dbReference type="PIRSF" id="PIRSF004846">
    <property type="entry name" value="ModA"/>
    <property type="match status" value="1"/>
</dbReference>
<accession>A0A8S8XHB8</accession>
<evidence type="ECO:0000256" key="4">
    <source>
        <dbReference type="ARBA" id="ARBA00022729"/>
    </source>
</evidence>
<dbReference type="PANTHER" id="PTHR30632">
    <property type="entry name" value="MOLYBDATE-BINDING PERIPLASMIC PROTEIN"/>
    <property type="match status" value="1"/>
</dbReference>
<gene>
    <name evidence="8" type="ORF">TMPK1_35890</name>
</gene>
<comment type="similarity">
    <text evidence="1">Belongs to the bacterial solute-binding protein ModA family.</text>
</comment>
<dbReference type="SUPFAM" id="SSF53850">
    <property type="entry name" value="Periplasmic binding protein-like II"/>
    <property type="match status" value="1"/>
</dbReference>
<keyword evidence="3 6" id="KW-0479">Metal-binding</keyword>
<evidence type="ECO:0000256" key="3">
    <source>
        <dbReference type="ARBA" id="ARBA00022723"/>
    </source>
</evidence>
<dbReference type="AlphaFoldDB" id="A0A8S8XHB8"/>
<name>A0A8S8XHB8_9PROT</name>
<comment type="subunit">
    <text evidence="5">The complex is composed of two ATP-binding proteins (ModC), two transmembrane proteins (ModB) and a solute-binding protein (ModA).</text>
</comment>
<feature type="signal peptide" evidence="7">
    <location>
        <begin position="1"/>
        <end position="18"/>
    </location>
</feature>
<dbReference type="FunFam" id="3.40.190.10:FF:000035">
    <property type="entry name" value="Molybdate ABC transporter substrate-binding protein"/>
    <property type="match status" value="1"/>
</dbReference>
<dbReference type="GO" id="GO:0030973">
    <property type="term" value="F:molybdate ion binding"/>
    <property type="evidence" value="ECO:0007669"/>
    <property type="project" value="TreeGrafter"/>
</dbReference>
<evidence type="ECO:0000313" key="9">
    <source>
        <dbReference type="Proteomes" id="UP000681075"/>
    </source>
</evidence>
<dbReference type="Gene3D" id="3.40.190.10">
    <property type="entry name" value="Periplasmic binding protein-like II"/>
    <property type="match status" value="2"/>
</dbReference>
<feature type="binding site" evidence="6">
    <location>
        <position position="140"/>
    </location>
    <ligand>
        <name>molybdate</name>
        <dbReference type="ChEBI" id="CHEBI:36264"/>
    </ligand>
</feature>
<feature type="binding site" evidence="6">
    <location>
        <position position="185"/>
    </location>
    <ligand>
        <name>molybdate</name>
        <dbReference type="ChEBI" id="CHEBI:36264"/>
    </ligand>
</feature>
<dbReference type="InterPro" id="IPR050682">
    <property type="entry name" value="ModA/WtpA"/>
</dbReference>
<keyword evidence="2 6" id="KW-0500">Molybdenum</keyword>